<organism evidence="2 3">
    <name type="scientific">Lactuca virosa</name>
    <dbReference type="NCBI Taxonomy" id="75947"/>
    <lineage>
        <taxon>Eukaryota</taxon>
        <taxon>Viridiplantae</taxon>
        <taxon>Streptophyta</taxon>
        <taxon>Embryophyta</taxon>
        <taxon>Tracheophyta</taxon>
        <taxon>Spermatophyta</taxon>
        <taxon>Magnoliopsida</taxon>
        <taxon>eudicotyledons</taxon>
        <taxon>Gunneridae</taxon>
        <taxon>Pentapetalae</taxon>
        <taxon>asterids</taxon>
        <taxon>campanulids</taxon>
        <taxon>Asterales</taxon>
        <taxon>Asteraceae</taxon>
        <taxon>Cichorioideae</taxon>
        <taxon>Cichorieae</taxon>
        <taxon>Lactucinae</taxon>
        <taxon>Lactuca</taxon>
    </lineage>
</organism>
<keyword evidence="3" id="KW-1185">Reference proteome</keyword>
<evidence type="ECO:0000256" key="1">
    <source>
        <dbReference type="SAM" id="MobiDB-lite"/>
    </source>
</evidence>
<sequence>MRPAMLSLPTNFITEASKVASINTREKRKTTSTQEYETDSHTGSINKSSSRESSTIVRQIVDVTLPLNFLVNDSGQLKFVLDLGFLPADPKKNC</sequence>
<comment type="caution">
    <text evidence="2">The sequence shown here is derived from an EMBL/GenBank/DDBJ whole genome shotgun (WGS) entry which is preliminary data.</text>
</comment>
<feature type="region of interest" description="Disordered" evidence="1">
    <location>
        <begin position="19"/>
        <end position="54"/>
    </location>
</feature>
<feature type="compositionally biased region" description="Polar residues" evidence="1">
    <location>
        <begin position="31"/>
        <end position="54"/>
    </location>
</feature>
<dbReference type="Proteomes" id="UP001157418">
    <property type="component" value="Unassembled WGS sequence"/>
</dbReference>
<proteinExistence type="predicted"/>
<protein>
    <submittedName>
        <fullName evidence="2">Uncharacterized protein</fullName>
    </submittedName>
</protein>
<reference evidence="2 3" key="1">
    <citation type="submission" date="2022-01" db="EMBL/GenBank/DDBJ databases">
        <authorList>
            <person name="Xiong W."/>
            <person name="Schranz E."/>
        </authorList>
    </citation>
    <scope>NUCLEOTIDE SEQUENCE [LARGE SCALE GENOMIC DNA]</scope>
</reference>
<dbReference type="AlphaFoldDB" id="A0AAU9MB39"/>
<evidence type="ECO:0000313" key="3">
    <source>
        <dbReference type="Proteomes" id="UP001157418"/>
    </source>
</evidence>
<evidence type="ECO:0000313" key="2">
    <source>
        <dbReference type="EMBL" id="CAH1424266.1"/>
    </source>
</evidence>
<name>A0AAU9MB39_9ASTR</name>
<dbReference type="EMBL" id="CAKMRJ010001469">
    <property type="protein sequence ID" value="CAH1424266.1"/>
    <property type="molecule type" value="Genomic_DNA"/>
</dbReference>
<accession>A0AAU9MB39</accession>
<gene>
    <name evidence="2" type="ORF">LVIROSA_LOCUS11484</name>
</gene>